<proteinExistence type="predicted"/>
<dbReference type="Proteomes" id="UP000003598">
    <property type="component" value="Unassembled WGS sequence"/>
</dbReference>
<name>G5SXA3_9BACT</name>
<accession>G5SXA3</accession>
<dbReference type="EMBL" id="AFFY01000184">
    <property type="protein sequence ID" value="EHG98131.1"/>
    <property type="molecule type" value="Genomic_DNA"/>
</dbReference>
<keyword evidence="2" id="KW-1185">Reference proteome</keyword>
<evidence type="ECO:0000313" key="1">
    <source>
        <dbReference type="EMBL" id="EHG98131.1"/>
    </source>
</evidence>
<organism evidence="1 2">
    <name type="scientific">Paraprevotella clara YIT 11840</name>
    <dbReference type="NCBI Taxonomy" id="762968"/>
    <lineage>
        <taxon>Bacteria</taxon>
        <taxon>Pseudomonadati</taxon>
        <taxon>Bacteroidota</taxon>
        <taxon>Bacteroidia</taxon>
        <taxon>Bacteroidales</taxon>
        <taxon>Prevotellaceae</taxon>
        <taxon>Paraprevotella</taxon>
    </lineage>
</organism>
<dbReference type="HOGENOM" id="CLU_3001169_0_0_10"/>
<evidence type="ECO:0000313" key="2">
    <source>
        <dbReference type="Proteomes" id="UP000003598"/>
    </source>
</evidence>
<protein>
    <submittedName>
        <fullName evidence="1">Uncharacterized protein</fullName>
    </submittedName>
</protein>
<reference evidence="1 2" key="1">
    <citation type="submission" date="2011-03" db="EMBL/GenBank/DDBJ databases">
        <authorList>
            <person name="Weinstock G."/>
            <person name="Sodergren E."/>
            <person name="Clifton S."/>
            <person name="Fulton L."/>
            <person name="Fulton B."/>
            <person name="Courtney L."/>
            <person name="Fronick C."/>
            <person name="Harrison M."/>
            <person name="Strong C."/>
            <person name="Farmer C."/>
            <person name="Delahaunty K."/>
            <person name="Markovic C."/>
            <person name="Hall O."/>
            <person name="Minx P."/>
            <person name="Tomlinson C."/>
            <person name="Mitreva M."/>
            <person name="Hou S."/>
            <person name="Chen J."/>
            <person name="Wollam A."/>
            <person name="Pepin K.H."/>
            <person name="Johnson M."/>
            <person name="Bhonagiri V."/>
            <person name="Zhang X."/>
            <person name="Suruliraj S."/>
            <person name="Warren W."/>
            <person name="Chinwalla A."/>
            <person name="Mardis E.R."/>
            <person name="Wilson R.K."/>
        </authorList>
    </citation>
    <scope>NUCLEOTIDE SEQUENCE [LARGE SCALE GENOMIC DNA]</scope>
    <source>
        <strain evidence="1 2">YIT 11840</strain>
    </source>
</reference>
<comment type="caution">
    <text evidence="1">The sequence shown here is derived from an EMBL/GenBank/DDBJ whole genome shotgun (WGS) entry which is preliminary data.</text>
</comment>
<dbReference type="AlphaFoldDB" id="G5SXA3"/>
<sequence length="57" mass="6962">RTIKEFKDRIASQCLLKIRNPLIIFQKEMCQWIFLLPYKKLSHKDKSVIKTYLFSLF</sequence>
<gene>
    <name evidence="1" type="ORF">HMPREF9441_04033</name>
</gene>
<feature type="non-terminal residue" evidence="1">
    <location>
        <position position="1"/>
    </location>
</feature>